<keyword evidence="2" id="KW-0479">Metal-binding</keyword>
<gene>
    <name evidence="6" type="ORF">IAA69_02020</name>
</gene>
<feature type="domain" description="Radical SAM core" evidence="5">
    <location>
        <begin position="95"/>
        <end position="245"/>
    </location>
</feature>
<dbReference type="AlphaFoldDB" id="A0A9D0ZZJ2"/>
<dbReference type="CDD" id="cd01335">
    <property type="entry name" value="Radical_SAM"/>
    <property type="match status" value="1"/>
</dbReference>
<dbReference type="PANTHER" id="PTHR43288:SF1">
    <property type="entry name" value="GLYCYL-RADICAL ENZYME ACTIVATING ENZYME MJ0021-RELATED"/>
    <property type="match status" value="1"/>
</dbReference>
<evidence type="ECO:0000256" key="2">
    <source>
        <dbReference type="ARBA" id="ARBA00022723"/>
    </source>
</evidence>
<reference evidence="6" key="1">
    <citation type="submission" date="2020-10" db="EMBL/GenBank/DDBJ databases">
        <authorList>
            <person name="Gilroy R."/>
        </authorList>
    </citation>
    <scope>NUCLEOTIDE SEQUENCE</scope>
    <source>
        <strain evidence="6">ChiGjej1B1-2707</strain>
    </source>
</reference>
<evidence type="ECO:0000256" key="4">
    <source>
        <dbReference type="ARBA" id="ARBA00023014"/>
    </source>
</evidence>
<protein>
    <submittedName>
        <fullName evidence="6">Radical SAM protein</fullName>
    </submittedName>
</protein>
<organism evidence="6 7">
    <name type="scientific">Candidatus Aveggerthella stercoripullorum</name>
    <dbReference type="NCBI Taxonomy" id="2840688"/>
    <lineage>
        <taxon>Bacteria</taxon>
        <taxon>Bacillati</taxon>
        <taxon>Actinomycetota</taxon>
        <taxon>Coriobacteriia</taxon>
        <taxon>Eggerthellales</taxon>
        <taxon>Eggerthellaceae</taxon>
        <taxon>Eggerthellaceae incertae sedis</taxon>
        <taxon>Candidatus Aveggerthella</taxon>
    </lineage>
</organism>
<dbReference type="Proteomes" id="UP000824261">
    <property type="component" value="Unassembled WGS sequence"/>
</dbReference>
<dbReference type="SFLD" id="SFLDS00029">
    <property type="entry name" value="Radical_SAM"/>
    <property type="match status" value="1"/>
</dbReference>
<evidence type="ECO:0000313" key="7">
    <source>
        <dbReference type="Proteomes" id="UP000824261"/>
    </source>
</evidence>
<dbReference type="GO" id="GO:0051536">
    <property type="term" value="F:iron-sulfur cluster binding"/>
    <property type="evidence" value="ECO:0007669"/>
    <property type="project" value="UniProtKB-KW"/>
</dbReference>
<accession>A0A9D0ZZJ2</accession>
<dbReference type="SUPFAM" id="SSF102114">
    <property type="entry name" value="Radical SAM enzymes"/>
    <property type="match status" value="1"/>
</dbReference>
<dbReference type="GO" id="GO:0003824">
    <property type="term" value="F:catalytic activity"/>
    <property type="evidence" value="ECO:0007669"/>
    <property type="project" value="InterPro"/>
</dbReference>
<dbReference type="Gene3D" id="3.20.20.70">
    <property type="entry name" value="Aldolase class I"/>
    <property type="match status" value="1"/>
</dbReference>
<evidence type="ECO:0000256" key="3">
    <source>
        <dbReference type="ARBA" id="ARBA00023004"/>
    </source>
</evidence>
<proteinExistence type="predicted"/>
<dbReference type="InterPro" id="IPR058240">
    <property type="entry name" value="rSAM_sf"/>
</dbReference>
<keyword evidence="3" id="KW-0408">Iron</keyword>
<dbReference type="GO" id="GO:0046872">
    <property type="term" value="F:metal ion binding"/>
    <property type="evidence" value="ECO:0007669"/>
    <property type="project" value="UniProtKB-KW"/>
</dbReference>
<dbReference type="PANTHER" id="PTHR43288">
    <property type="entry name" value="BIOTIN SYNTHASE-RELATED PROTEIN, RADICAL SAM SUPERFAMILY"/>
    <property type="match status" value="1"/>
</dbReference>
<dbReference type="EMBL" id="DVGB01000025">
    <property type="protein sequence ID" value="HIR01034.1"/>
    <property type="molecule type" value="Genomic_DNA"/>
</dbReference>
<keyword evidence="4" id="KW-0411">Iron-sulfur</keyword>
<keyword evidence="1" id="KW-0949">S-adenosyl-L-methionine</keyword>
<dbReference type="Pfam" id="PF04055">
    <property type="entry name" value="Radical_SAM"/>
    <property type="match status" value="1"/>
</dbReference>
<name>A0A9D0ZZJ2_9ACTN</name>
<evidence type="ECO:0000313" key="6">
    <source>
        <dbReference type="EMBL" id="HIR01034.1"/>
    </source>
</evidence>
<dbReference type="InterPro" id="IPR007197">
    <property type="entry name" value="rSAM"/>
</dbReference>
<comment type="caution">
    <text evidence="6">The sequence shown here is derived from an EMBL/GenBank/DDBJ whole genome shotgun (WGS) entry which is preliminary data.</text>
</comment>
<evidence type="ECO:0000259" key="5">
    <source>
        <dbReference type="Pfam" id="PF04055"/>
    </source>
</evidence>
<reference evidence="6" key="2">
    <citation type="journal article" date="2021" name="PeerJ">
        <title>Extensive microbial diversity within the chicken gut microbiome revealed by metagenomics and culture.</title>
        <authorList>
            <person name="Gilroy R."/>
            <person name="Ravi A."/>
            <person name="Getino M."/>
            <person name="Pursley I."/>
            <person name="Horton D.L."/>
            <person name="Alikhan N.F."/>
            <person name="Baker D."/>
            <person name="Gharbi K."/>
            <person name="Hall N."/>
            <person name="Watson M."/>
            <person name="Adriaenssens E.M."/>
            <person name="Foster-Nyarko E."/>
            <person name="Jarju S."/>
            <person name="Secka A."/>
            <person name="Antonio M."/>
            <person name="Oren A."/>
            <person name="Chaudhuri R.R."/>
            <person name="La Ragione R."/>
            <person name="Hildebrand F."/>
            <person name="Pallen M.J."/>
        </authorList>
    </citation>
    <scope>NUCLEOTIDE SEQUENCE</scope>
    <source>
        <strain evidence="6">ChiGjej1B1-2707</strain>
    </source>
</reference>
<sequence length="459" mass="50961">MASAGESLAFRENPALDKALGLYRSIEDDYVRSIEATGVKFALRDEKRAEAQDLRARLEKAGARIRNGGASVSVGFLSRGCVACTGSCVSCTFAISNNCHRDCFFCFNPNEKDFSYYCEHQFPWREKLEGLAHEGSTPVCLALSGGEPMLYPDEACAYFECARNLFPGVHTRLYTSGDLLNAALLDRLRDAGLDEIRFSVKQSDEPEEQEKLFAIMELALERIPTVMVEMPPIPGTEASMRDLLKRLDALGVHGINLLEFAYAMWNWEVFDSLGLTLRNPPNRVCYDYTYAGSLAVQDSEELCLRLMLWAVEEGLTLGMHYCSLENKHRAQVRNIDEPYADLDARYAFDYGDYFLKTGIVFGPDRAPVRAALRALGCTDFLEDKVGDSTSFHPRWLPQAAHVRFADGSAVRPCVSTNVVALHGGKPSLRELKVELLEDAAPVQLVDETKASDEAAGFGL</sequence>
<evidence type="ECO:0000256" key="1">
    <source>
        <dbReference type="ARBA" id="ARBA00022691"/>
    </source>
</evidence>
<dbReference type="InterPro" id="IPR013785">
    <property type="entry name" value="Aldolase_TIM"/>
</dbReference>